<accession>A0A5J4YQZ4</accession>
<feature type="domain" description="RNase III" evidence="2">
    <location>
        <begin position="209"/>
        <end position="309"/>
    </location>
</feature>
<feature type="region of interest" description="Disordered" evidence="1">
    <location>
        <begin position="164"/>
        <end position="195"/>
    </location>
</feature>
<evidence type="ECO:0000256" key="1">
    <source>
        <dbReference type="SAM" id="MobiDB-lite"/>
    </source>
</evidence>
<feature type="region of interest" description="Disordered" evidence="1">
    <location>
        <begin position="1"/>
        <end position="23"/>
    </location>
</feature>
<feature type="compositionally biased region" description="Basic and acidic residues" evidence="1">
    <location>
        <begin position="164"/>
        <end position="176"/>
    </location>
</feature>
<protein>
    <recommendedName>
        <fullName evidence="2">RNase III domain-containing protein</fullName>
    </recommendedName>
</protein>
<dbReference type="SMART" id="SM00535">
    <property type="entry name" value="RIBOc"/>
    <property type="match status" value="1"/>
</dbReference>
<evidence type="ECO:0000313" key="3">
    <source>
        <dbReference type="EMBL" id="KAA8493675.1"/>
    </source>
</evidence>
<dbReference type="Gene3D" id="1.10.1520.10">
    <property type="entry name" value="Ribonuclease III domain"/>
    <property type="match status" value="1"/>
</dbReference>
<gene>
    <name evidence="3" type="ORF">FVE85_4812</name>
</gene>
<dbReference type="Proteomes" id="UP000324585">
    <property type="component" value="Unassembled WGS sequence"/>
</dbReference>
<dbReference type="GO" id="GO:0004525">
    <property type="term" value="F:ribonuclease III activity"/>
    <property type="evidence" value="ECO:0007669"/>
    <property type="project" value="InterPro"/>
</dbReference>
<dbReference type="GO" id="GO:0006396">
    <property type="term" value="P:RNA processing"/>
    <property type="evidence" value="ECO:0007669"/>
    <property type="project" value="InterPro"/>
</dbReference>
<reference evidence="4" key="1">
    <citation type="journal article" date="2019" name="Nat. Commun.">
        <title>Expansion of phycobilisome linker gene families in mesophilic red algae.</title>
        <authorList>
            <person name="Lee J."/>
            <person name="Kim D."/>
            <person name="Bhattacharya D."/>
            <person name="Yoon H.S."/>
        </authorList>
    </citation>
    <scope>NUCLEOTIDE SEQUENCE [LARGE SCALE GENOMIC DNA]</scope>
    <source>
        <strain evidence="4">CCMP 1328</strain>
    </source>
</reference>
<dbReference type="InterPro" id="IPR000999">
    <property type="entry name" value="RNase_III_dom"/>
</dbReference>
<dbReference type="PROSITE" id="PS50142">
    <property type="entry name" value="RNASE_3_2"/>
    <property type="match status" value="1"/>
</dbReference>
<organism evidence="3 4">
    <name type="scientific">Porphyridium purpureum</name>
    <name type="common">Red alga</name>
    <name type="synonym">Porphyridium cruentum</name>
    <dbReference type="NCBI Taxonomy" id="35688"/>
    <lineage>
        <taxon>Eukaryota</taxon>
        <taxon>Rhodophyta</taxon>
        <taxon>Bangiophyceae</taxon>
        <taxon>Porphyridiales</taxon>
        <taxon>Porphyridiaceae</taxon>
        <taxon>Porphyridium</taxon>
    </lineage>
</organism>
<dbReference type="EMBL" id="VRMN01000006">
    <property type="protein sequence ID" value="KAA8493675.1"/>
    <property type="molecule type" value="Genomic_DNA"/>
</dbReference>
<dbReference type="Pfam" id="PF00636">
    <property type="entry name" value="Ribonuclease_3"/>
    <property type="match status" value="1"/>
</dbReference>
<sequence length="486" mass="54759">MRPMVVRRAHNKAVHAGVHSREKERLPFRPATRFLPSRGADDKRSEPDGDFVLEHLRGLKFTAEEASGAPTEVHIPRKLKADVLSKPRMQLEKIMVDTSNVRHANELRDVRTVILQKLLFSGLHKDPQLGYQAKQLYNVLVSLYGYKFRHPGLLALAMIDKNQPHEPRDQQTHSENHAASQTSETHRDWSYSSARKSSRKPRVVSNVPLAFLGDSVLRSVLRAVVLAKSPNAPAQERQRVQTALESNEYLRRVYRCAWHQPSQVFRYNYRLRRLVEDQVAKNAVFPVDAGRTFGTLMEAVVGAVYLDCLDMSSTLAFVETGIYSEELITRLMPELASGADNPVKMLYELAQRLHQPAPVFKLVTRTGQRLVLPSTSEMLKTKELTSAENGDTEQVSTGPTRLLVGNQMTSSLVSSSGQVVTPDADNKLESQLKIGSTSFMVELEFLGMKYHSPRAGSIYDAKAMVAERVLRKNLPAHRALWQTYEI</sequence>
<keyword evidence="4" id="KW-1185">Reference proteome</keyword>
<dbReference type="AlphaFoldDB" id="A0A5J4YQZ4"/>
<dbReference type="SUPFAM" id="SSF69065">
    <property type="entry name" value="RNase III domain-like"/>
    <property type="match status" value="1"/>
</dbReference>
<comment type="caution">
    <text evidence="3">The sequence shown here is derived from an EMBL/GenBank/DDBJ whole genome shotgun (WGS) entry which is preliminary data.</text>
</comment>
<dbReference type="InterPro" id="IPR036389">
    <property type="entry name" value="RNase_III_sf"/>
</dbReference>
<evidence type="ECO:0000313" key="4">
    <source>
        <dbReference type="Proteomes" id="UP000324585"/>
    </source>
</evidence>
<name>A0A5J4YQZ4_PORPP</name>
<feature type="compositionally biased region" description="Basic residues" evidence="1">
    <location>
        <begin position="1"/>
        <end position="13"/>
    </location>
</feature>
<proteinExistence type="predicted"/>
<evidence type="ECO:0000259" key="2">
    <source>
        <dbReference type="PROSITE" id="PS50142"/>
    </source>
</evidence>